<feature type="compositionally biased region" description="Polar residues" evidence="1">
    <location>
        <begin position="238"/>
        <end position="252"/>
    </location>
</feature>
<feature type="region of interest" description="Disordered" evidence="1">
    <location>
        <begin position="143"/>
        <end position="188"/>
    </location>
</feature>
<gene>
    <name evidence="2" type="ORF">Clacol_007264</name>
</gene>
<accession>A0AAV5AM57</accession>
<protein>
    <submittedName>
        <fullName evidence="2">Uncharacterized protein</fullName>
    </submittedName>
</protein>
<comment type="caution">
    <text evidence="2">The sequence shown here is derived from an EMBL/GenBank/DDBJ whole genome shotgun (WGS) entry which is preliminary data.</text>
</comment>
<dbReference type="EMBL" id="BPWL01000008">
    <property type="protein sequence ID" value="GJJ13015.1"/>
    <property type="molecule type" value="Genomic_DNA"/>
</dbReference>
<evidence type="ECO:0000313" key="3">
    <source>
        <dbReference type="Proteomes" id="UP001050691"/>
    </source>
</evidence>
<name>A0AAV5AM57_9AGAM</name>
<dbReference type="AlphaFoldDB" id="A0AAV5AM57"/>
<keyword evidence="3" id="KW-1185">Reference proteome</keyword>
<reference evidence="2" key="1">
    <citation type="submission" date="2021-10" db="EMBL/GenBank/DDBJ databases">
        <title>De novo Genome Assembly of Clathrus columnatus (Basidiomycota, Fungi) Using Illumina and Nanopore Sequence Data.</title>
        <authorList>
            <person name="Ogiso-Tanaka E."/>
            <person name="Itagaki H."/>
            <person name="Hosoya T."/>
            <person name="Hosaka K."/>
        </authorList>
    </citation>
    <scope>NUCLEOTIDE SEQUENCE</scope>
    <source>
        <strain evidence="2">MO-923</strain>
    </source>
</reference>
<dbReference type="Proteomes" id="UP001050691">
    <property type="component" value="Unassembled WGS sequence"/>
</dbReference>
<organism evidence="2 3">
    <name type="scientific">Clathrus columnatus</name>
    <dbReference type="NCBI Taxonomy" id="1419009"/>
    <lineage>
        <taxon>Eukaryota</taxon>
        <taxon>Fungi</taxon>
        <taxon>Dikarya</taxon>
        <taxon>Basidiomycota</taxon>
        <taxon>Agaricomycotina</taxon>
        <taxon>Agaricomycetes</taxon>
        <taxon>Phallomycetidae</taxon>
        <taxon>Phallales</taxon>
        <taxon>Clathraceae</taxon>
        <taxon>Clathrus</taxon>
    </lineage>
</organism>
<feature type="compositionally biased region" description="Basic and acidic residues" evidence="1">
    <location>
        <begin position="228"/>
        <end position="237"/>
    </location>
</feature>
<feature type="region of interest" description="Disordered" evidence="1">
    <location>
        <begin position="215"/>
        <end position="289"/>
    </location>
</feature>
<proteinExistence type="predicted"/>
<evidence type="ECO:0000313" key="2">
    <source>
        <dbReference type="EMBL" id="GJJ13015.1"/>
    </source>
</evidence>
<sequence>MSAMPYYDAQALEFAKGALDLRKQRNRKRTVTGEYVWSEAADLVFALGELYLYPAARLIEWTKNPACRAGERRSFFLERFLRDRNIIKTRKQIASRLQVLKGEWSNTPCMYKIPFPLICAGIHEYTLIDQDLLRNPEDAMDSIRGSATPPLQEDYKIPPPSSLPTKVPLRTPYHQGASSLHVSPVPVTSTTSVNANQSIYLSMYSELRPSGHSAYHMPSYSTTTSPETRLESRRYAETENSSSYIPHNSVQSLEYPDSSHGTPLPHDYVTTSQRDYYPSMTGASSSPSY</sequence>
<evidence type="ECO:0000256" key="1">
    <source>
        <dbReference type="SAM" id="MobiDB-lite"/>
    </source>
</evidence>